<dbReference type="GO" id="GO:0005829">
    <property type="term" value="C:cytosol"/>
    <property type="evidence" value="ECO:0007669"/>
    <property type="project" value="TreeGrafter"/>
</dbReference>
<feature type="binding site" evidence="15">
    <location>
        <begin position="255"/>
        <end position="256"/>
    </location>
    <ligand>
        <name>substrate</name>
    </ligand>
</feature>
<feature type="binding site" evidence="13">
    <location>
        <position position="255"/>
    </location>
    <ligand>
        <name>sn-glycerol 3-phosphate</name>
        <dbReference type="ChEBI" id="CHEBI:57597"/>
    </ligand>
</feature>
<protein>
    <recommendedName>
        <fullName evidence="11 13">Glycerol-3-phosphate dehydrogenase [NAD(P)+]</fullName>
        <ecNumber evidence="10 13">1.1.1.94</ecNumber>
    </recommendedName>
    <alternativeName>
        <fullName evidence="13">NAD(P)(+)-dependent glycerol-3-phosphate dehydrogenase</fullName>
    </alternativeName>
    <alternativeName>
        <fullName evidence="12 13">NAD(P)H-dependent dihydroxyacetone-phosphate reductase</fullName>
    </alternativeName>
</protein>
<dbReference type="GO" id="GO:0046168">
    <property type="term" value="P:glycerol-3-phosphate catabolic process"/>
    <property type="evidence" value="ECO:0007669"/>
    <property type="project" value="InterPro"/>
</dbReference>
<keyword evidence="6 13" id="KW-0443">Lipid metabolism</keyword>
<dbReference type="PATRIC" id="fig|571913.6.peg.2351"/>
<evidence type="ECO:0000256" key="16">
    <source>
        <dbReference type="PIRSR" id="PIRSR000114-3"/>
    </source>
</evidence>
<evidence type="ECO:0000256" key="1">
    <source>
        <dbReference type="ARBA" id="ARBA00011009"/>
    </source>
</evidence>
<keyword evidence="7 13" id="KW-0594">Phospholipid biosynthesis</keyword>
<evidence type="ECO:0000256" key="2">
    <source>
        <dbReference type="ARBA" id="ARBA00022516"/>
    </source>
</evidence>
<feature type="binding site" evidence="13">
    <location>
        <position position="191"/>
    </location>
    <ligand>
        <name>sn-glycerol 3-phosphate</name>
        <dbReference type="ChEBI" id="CHEBI:57597"/>
    </ligand>
</feature>
<dbReference type="Gene3D" id="3.40.50.720">
    <property type="entry name" value="NAD(P)-binding Rossmann-like Domain"/>
    <property type="match status" value="1"/>
</dbReference>
<evidence type="ECO:0000256" key="17">
    <source>
        <dbReference type="RuleBase" id="RU000437"/>
    </source>
</evidence>
<dbReference type="GO" id="GO:0046167">
    <property type="term" value="P:glycerol-3-phosphate biosynthetic process"/>
    <property type="evidence" value="ECO:0007669"/>
    <property type="project" value="UniProtKB-UniRule"/>
</dbReference>
<evidence type="ECO:0000256" key="3">
    <source>
        <dbReference type="ARBA" id="ARBA00022857"/>
    </source>
</evidence>
<dbReference type="UniPathway" id="UPA00940"/>
<comment type="pathway">
    <text evidence="13">Membrane lipid metabolism; glycerophospholipid metabolism.</text>
</comment>
<evidence type="ECO:0000313" key="21">
    <source>
        <dbReference type="Proteomes" id="UP000066480"/>
    </source>
</evidence>
<feature type="binding site" evidence="13">
    <location>
        <position position="106"/>
    </location>
    <ligand>
        <name>sn-glycerol 3-phosphate</name>
        <dbReference type="ChEBI" id="CHEBI:57597"/>
    </ligand>
</feature>
<feature type="binding site" evidence="16">
    <location>
        <position position="140"/>
    </location>
    <ligand>
        <name>NAD(+)</name>
        <dbReference type="ChEBI" id="CHEBI:57540"/>
    </ligand>
</feature>
<evidence type="ECO:0000256" key="14">
    <source>
        <dbReference type="PIRSR" id="PIRSR000114-1"/>
    </source>
</evidence>
<dbReference type="GO" id="GO:0141152">
    <property type="term" value="F:glycerol-3-phosphate dehydrogenase (NAD+) activity"/>
    <property type="evidence" value="ECO:0007669"/>
    <property type="project" value="RHEA"/>
</dbReference>
<evidence type="ECO:0000256" key="4">
    <source>
        <dbReference type="ARBA" id="ARBA00023002"/>
    </source>
</evidence>
<feature type="domain" description="Glycerol-3-phosphate dehydrogenase NAD-dependent N-terminal" evidence="18">
    <location>
        <begin position="4"/>
        <end position="157"/>
    </location>
</feature>
<keyword evidence="4 13" id="KW-0560">Oxidoreductase</keyword>
<feature type="binding site" evidence="13">
    <location>
        <position position="255"/>
    </location>
    <ligand>
        <name>NADPH</name>
        <dbReference type="ChEBI" id="CHEBI:57783"/>
    </ligand>
</feature>
<dbReference type="InterPro" id="IPR006168">
    <property type="entry name" value="G3P_DH_NAD-dep"/>
</dbReference>
<feature type="binding site" evidence="13">
    <location>
        <position position="32"/>
    </location>
    <ligand>
        <name>NADPH</name>
        <dbReference type="ChEBI" id="CHEBI:57783"/>
    </ligand>
</feature>
<feature type="binding site" evidence="16">
    <location>
        <position position="255"/>
    </location>
    <ligand>
        <name>NAD(+)</name>
        <dbReference type="ChEBI" id="CHEBI:57540"/>
    </ligand>
</feature>
<evidence type="ECO:0000256" key="10">
    <source>
        <dbReference type="ARBA" id="ARBA00066687"/>
    </source>
</evidence>
<feature type="active site" description="Proton acceptor" evidence="13 14">
    <location>
        <position position="191"/>
    </location>
</feature>
<keyword evidence="2 13" id="KW-0444">Lipid biosynthesis</keyword>
<sequence>MTSVTVYGSGSWGTAYAAILADAGCSVTMWSRRAEVARAINEEHINSAYLPELVLPQRVRATDDPHEAGAGAEIVVLAVPSQTLRDNLVVWGDAIEGEAVVVSLMKGIELGTTKRMSQVIEEAGSVDPQRIVVVSGPNLAPEIAAKQPAAAVVASVGKNARAKVAEASATPYFRPYTNGDVIGTEIGGAVKNVIALAVGMAKGMGMGDNSMASLLTRGLAETARFGVRLGADPQTFLGLAGVGDMVATCASPLSRNNSFGFKLGQGMTLAEVVADTKQTAEGVKSCESILALARSVGADVPIVEAVEAVVHEGRDPKDLVSLLMTRALKHERS</sequence>
<feature type="binding site" evidence="13">
    <location>
        <position position="106"/>
    </location>
    <ligand>
        <name>NADPH</name>
        <dbReference type="ChEBI" id="CHEBI:57783"/>
    </ligand>
</feature>
<comment type="catalytic activity">
    <reaction evidence="9">
        <text>sn-glycerol 3-phosphate + NADP(+) = dihydroxyacetone phosphate + NADPH + H(+)</text>
        <dbReference type="Rhea" id="RHEA:11096"/>
        <dbReference type="ChEBI" id="CHEBI:15378"/>
        <dbReference type="ChEBI" id="CHEBI:57597"/>
        <dbReference type="ChEBI" id="CHEBI:57642"/>
        <dbReference type="ChEBI" id="CHEBI:57783"/>
        <dbReference type="ChEBI" id="CHEBI:58349"/>
        <dbReference type="EC" id="1.1.1.94"/>
    </reaction>
    <physiologicalReaction direction="right-to-left" evidence="9">
        <dbReference type="Rhea" id="RHEA:11098"/>
    </physiologicalReaction>
</comment>
<dbReference type="PRINTS" id="PR00077">
    <property type="entry name" value="GPDHDRGNASE"/>
</dbReference>
<dbReference type="InterPro" id="IPR013328">
    <property type="entry name" value="6PGD_dom2"/>
</dbReference>
<keyword evidence="13" id="KW-0547">Nucleotide-binding</keyword>
<comment type="catalytic activity">
    <reaction evidence="13">
        <text>sn-glycerol 3-phosphate + NAD(+) = dihydroxyacetone phosphate + NADH + H(+)</text>
        <dbReference type="Rhea" id="RHEA:11092"/>
        <dbReference type="ChEBI" id="CHEBI:15378"/>
        <dbReference type="ChEBI" id="CHEBI:57540"/>
        <dbReference type="ChEBI" id="CHEBI:57597"/>
        <dbReference type="ChEBI" id="CHEBI:57642"/>
        <dbReference type="ChEBI" id="CHEBI:57945"/>
        <dbReference type="EC" id="1.1.1.94"/>
    </reaction>
</comment>
<comment type="function">
    <text evidence="13">Catalyzes the reduction of the glycolytic intermediate dihydroxyacetone phosphate (DHAP) to sn-glycerol 3-phosphate (G3P), the key precursor for phospholipid synthesis.</text>
</comment>
<evidence type="ECO:0000259" key="18">
    <source>
        <dbReference type="Pfam" id="PF01210"/>
    </source>
</evidence>
<dbReference type="EMBL" id="CP011112">
    <property type="protein sequence ID" value="AKU16349.1"/>
    <property type="molecule type" value="Genomic_DNA"/>
</dbReference>
<keyword evidence="21" id="KW-1185">Reference proteome</keyword>
<gene>
    <name evidence="13" type="primary">gpsA</name>
    <name evidence="20" type="ORF">VV02_11545</name>
</gene>
<keyword evidence="5 13" id="KW-0520">NAD</keyword>
<dbReference type="KEGG" id="lmoi:VV02_11545"/>
<dbReference type="FunFam" id="1.10.1040.10:FF:000001">
    <property type="entry name" value="Glycerol-3-phosphate dehydrogenase [NAD(P)+]"/>
    <property type="match status" value="1"/>
</dbReference>
<dbReference type="NCBIfam" id="NF000942">
    <property type="entry name" value="PRK00094.1-4"/>
    <property type="match status" value="1"/>
</dbReference>
<organism evidence="20 21">
    <name type="scientific">Luteipulveratus mongoliensis</name>
    <dbReference type="NCBI Taxonomy" id="571913"/>
    <lineage>
        <taxon>Bacteria</taxon>
        <taxon>Bacillati</taxon>
        <taxon>Actinomycetota</taxon>
        <taxon>Actinomycetes</taxon>
        <taxon>Micrococcales</taxon>
        <taxon>Dermacoccaceae</taxon>
        <taxon>Luteipulveratus</taxon>
    </lineage>
</organism>
<feature type="binding site" evidence="13">
    <location>
        <position position="256"/>
    </location>
    <ligand>
        <name>sn-glycerol 3-phosphate</name>
        <dbReference type="ChEBI" id="CHEBI:57597"/>
    </ligand>
</feature>
<dbReference type="SUPFAM" id="SSF48179">
    <property type="entry name" value="6-phosphogluconate dehydrogenase C-terminal domain-like"/>
    <property type="match status" value="1"/>
</dbReference>
<dbReference type="Proteomes" id="UP000066480">
    <property type="component" value="Chromosome"/>
</dbReference>
<dbReference type="InterPro" id="IPR006109">
    <property type="entry name" value="G3P_DH_NAD-dep_C"/>
</dbReference>
<dbReference type="InterPro" id="IPR036291">
    <property type="entry name" value="NAD(P)-bd_dom_sf"/>
</dbReference>
<evidence type="ECO:0000256" key="12">
    <source>
        <dbReference type="ARBA" id="ARBA00080511"/>
    </source>
</evidence>
<evidence type="ECO:0000256" key="9">
    <source>
        <dbReference type="ARBA" id="ARBA00052716"/>
    </source>
</evidence>
<feature type="binding site" evidence="16">
    <location>
        <begin position="8"/>
        <end position="13"/>
    </location>
    <ligand>
        <name>NAD(+)</name>
        <dbReference type="ChEBI" id="CHEBI:57540"/>
    </ligand>
</feature>
<feature type="binding site" evidence="13">
    <location>
        <position position="49"/>
    </location>
    <ligand>
        <name>NADPH</name>
        <dbReference type="ChEBI" id="CHEBI:57783"/>
    </ligand>
</feature>
<feature type="binding site" evidence="13">
    <location>
        <position position="136"/>
    </location>
    <ligand>
        <name>sn-glycerol 3-phosphate</name>
        <dbReference type="ChEBI" id="CHEBI:57597"/>
    </ligand>
</feature>
<accession>A0A0K1JI01</accession>
<reference evidence="20 21" key="1">
    <citation type="submission" date="2015-03" db="EMBL/GenBank/DDBJ databases">
        <title>Luteipulveratus halotolerans sp. nov., a novel actinobacterium (Dermacoccaceae) from Sarawak, Malaysia.</title>
        <authorList>
            <person name="Juboi H."/>
            <person name="Basik A."/>
            <person name="Shamsul S.S."/>
            <person name="Arnold P."/>
            <person name="Schmitt E.K."/>
            <person name="Sanglier J.-J."/>
            <person name="Yeo T."/>
        </authorList>
    </citation>
    <scope>NUCLEOTIDE SEQUENCE [LARGE SCALE GENOMIC DNA]</scope>
    <source>
        <strain evidence="20 21">MN07-A0370</strain>
    </source>
</reference>
<feature type="binding site" evidence="13">
    <location>
        <position position="33"/>
    </location>
    <ligand>
        <name>NADPH</name>
        <dbReference type="ChEBI" id="CHEBI:57783"/>
    </ligand>
</feature>
<feature type="binding site" evidence="13">
    <location>
        <position position="140"/>
    </location>
    <ligand>
        <name>NADPH</name>
        <dbReference type="ChEBI" id="CHEBI:57783"/>
    </ligand>
</feature>
<keyword evidence="3 13" id="KW-0521">NADP</keyword>
<dbReference type="GO" id="GO:0141153">
    <property type="term" value="F:glycerol-3-phosphate dehydrogenase (NADP+) activity"/>
    <property type="evidence" value="ECO:0007669"/>
    <property type="project" value="RHEA"/>
</dbReference>
<dbReference type="InterPro" id="IPR008927">
    <property type="entry name" value="6-PGluconate_DH-like_C_sf"/>
</dbReference>
<dbReference type="NCBIfam" id="NF000940">
    <property type="entry name" value="PRK00094.1-2"/>
    <property type="match status" value="1"/>
</dbReference>
<dbReference type="InterPro" id="IPR011128">
    <property type="entry name" value="G3P_DH_NAD-dep_N"/>
</dbReference>
<dbReference type="FunFam" id="3.40.50.720:FF:000019">
    <property type="entry name" value="Glycerol-3-phosphate dehydrogenase [NAD(P)+]"/>
    <property type="match status" value="1"/>
</dbReference>
<keyword evidence="8 13" id="KW-1208">Phospholipid metabolism</keyword>
<dbReference type="PANTHER" id="PTHR11728">
    <property type="entry name" value="GLYCEROL-3-PHOSPHATE DEHYDROGENASE"/>
    <property type="match status" value="1"/>
</dbReference>
<dbReference type="OrthoDB" id="9812273at2"/>
<comment type="subcellular location">
    <subcellularLocation>
        <location evidence="13">Cytoplasm</location>
    </subcellularLocation>
</comment>
<proteinExistence type="inferred from homology"/>
<dbReference type="GO" id="GO:0006650">
    <property type="term" value="P:glycerophospholipid metabolic process"/>
    <property type="evidence" value="ECO:0007669"/>
    <property type="project" value="UniProtKB-UniRule"/>
</dbReference>
<name>A0A0K1JI01_9MICO</name>
<evidence type="ECO:0000256" key="5">
    <source>
        <dbReference type="ARBA" id="ARBA00023027"/>
    </source>
</evidence>
<keyword evidence="13" id="KW-0963">Cytoplasm</keyword>
<evidence type="ECO:0000256" key="8">
    <source>
        <dbReference type="ARBA" id="ARBA00023264"/>
    </source>
</evidence>
<feature type="binding site" evidence="15">
    <location>
        <position position="106"/>
    </location>
    <ligand>
        <name>substrate</name>
    </ligand>
</feature>
<dbReference type="Pfam" id="PF01210">
    <property type="entry name" value="NAD_Gly3P_dh_N"/>
    <property type="match status" value="1"/>
</dbReference>
<dbReference type="RefSeq" id="WP_052591673.1">
    <property type="nucleotide sequence ID" value="NZ_CP011112.1"/>
</dbReference>
<feature type="binding site" evidence="13">
    <location>
        <position position="254"/>
    </location>
    <ligand>
        <name>sn-glycerol 3-phosphate</name>
        <dbReference type="ChEBI" id="CHEBI:57597"/>
    </ligand>
</feature>
<dbReference type="STRING" id="571913.VV02_11545"/>
<comment type="similarity">
    <text evidence="1 13 17">Belongs to the NAD-dependent glycerol-3-phosphate dehydrogenase family.</text>
</comment>
<evidence type="ECO:0000256" key="6">
    <source>
        <dbReference type="ARBA" id="ARBA00023098"/>
    </source>
</evidence>
<dbReference type="AlphaFoldDB" id="A0A0K1JI01"/>
<dbReference type="HAMAP" id="MF_00394">
    <property type="entry name" value="NAD_Glyc3P_dehydrog"/>
    <property type="match status" value="1"/>
</dbReference>
<dbReference type="PIRSF" id="PIRSF000114">
    <property type="entry name" value="Glycerol-3-P_dh"/>
    <property type="match status" value="1"/>
</dbReference>
<feature type="domain" description="Glycerol-3-phosphate dehydrogenase NAD-dependent C-terminal" evidence="19">
    <location>
        <begin position="180"/>
        <end position="320"/>
    </location>
</feature>
<dbReference type="Gene3D" id="1.10.1040.10">
    <property type="entry name" value="N-(1-d-carboxylethyl)-l-norvaline Dehydrogenase, domain 2"/>
    <property type="match status" value="1"/>
</dbReference>
<dbReference type="PANTHER" id="PTHR11728:SF1">
    <property type="entry name" value="GLYCEROL-3-PHOSPHATE DEHYDROGENASE [NAD(+)] 2, CHLOROPLASTIC"/>
    <property type="match status" value="1"/>
</dbReference>
<evidence type="ECO:0000256" key="7">
    <source>
        <dbReference type="ARBA" id="ARBA00023209"/>
    </source>
</evidence>
<comment type="caution">
    <text evidence="13">Lacks conserved residue(s) required for the propagation of feature annotation.</text>
</comment>
<dbReference type="PROSITE" id="PS00957">
    <property type="entry name" value="NAD_G3PDH"/>
    <property type="match status" value="1"/>
</dbReference>
<dbReference type="GO" id="GO:0008654">
    <property type="term" value="P:phospholipid biosynthetic process"/>
    <property type="evidence" value="ECO:0007669"/>
    <property type="project" value="UniProtKB-KW"/>
</dbReference>
<feature type="binding site" evidence="13">
    <location>
        <position position="281"/>
    </location>
    <ligand>
        <name>NADPH</name>
        <dbReference type="ChEBI" id="CHEBI:57783"/>
    </ligand>
</feature>
<evidence type="ECO:0000313" key="20">
    <source>
        <dbReference type="EMBL" id="AKU16349.1"/>
    </source>
</evidence>
<evidence type="ECO:0000256" key="11">
    <source>
        <dbReference type="ARBA" id="ARBA00069372"/>
    </source>
</evidence>
<dbReference type="Pfam" id="PF07479">
    <property type="entry name" value="NAD_Gly3P_dh_C"/>
    <property type="match status" value="1"/>
</dbReference>
<evidence type="ECO:0000256" key="15">
    <source>
        <dbReference type="PIRSR" id="PIRSR000114-2"/>
    </source>
</evidence>
<dbReference type="SUPFAM" id="SSF51735">
    <property type="entry name" value="NAD(P)-binding Rossmann-fold domains"/>
    <property type="match status" value="1"/>
</dbReference>
<evidence type="ECO:0000256" key="13">
    <source>
        <dbReference type="HAMAP-Rule" id="MF_00394"/>
    </source>
</evidence>
<dbReference type="EC" id="1.1.1.94" evidence="10 13"/>
<feature type="binding site" evidence="13">
    <location>
        <position position="12"/>
    </location>
    <ligand>
        <name>NADPH</name>
        <dbReference type="ChEBI" id="CHEBI:57783"/>
    </ligand>
</feature>
<dbReference type="GO" id="GO:0005975">
    <property type="term" value="P:carbohydrate metabolic process"/>
    <property type="evidence" value="ECO:0007669"/>
    <property type="project" value="InterPro"/>
</dbReference>
<feature type="binding site" evidence="13">
    <location>
        <position position="11"/>
    </location>
    <ligand>
        <name>NADPH</name>
        <dbReference type="ChEBI" id="CHEBI:57783"/>
    </ligand>
</feature>
<evidence type="ECO:0000259" key="19">
    <source>
        <dbReference type="Pfam" id="PF07479"/>
    </source>
</evidence>
<dbReference type="GO" id="GO:0051287">
    <property type="term" value="F:NAD binding"/>
    <property type="evidence" value="ECO:0007669"/>
    <property type="project" value="InterPro"/>
</dbReference>
<feature type="binding site" evidence="13">
    <location>
        <position position="244"/>
    </location>
    <ligand>
        <name>sn-glycerol 3-phosphate</name>
        <dbReference type="ChEBI" id="CHEBI:57597"/>
    </ligand>
</feature>